<reference evidence="2" key="1">
    <citation type="submission" date="2015-04" db="UniProtKB">
        <authorList>
            <consortium name="EnsemblPlants"/>
        </authorList>
    </citation>
    <scope>IDENTIFICATION</scope>
</reference>
<proteinExistence type="predicted"/>
<evidence type="ECO:0000313" key="2">
    <source>
        <dbReference type="EnsemblPlants" id="OMERI08G08290.1"/>
    </source>
</evidence>
<organism evidence="2">
    <name type="scientific">Oryza meridionalis</name>
    <dbReference type="NCBI Taxonomy" id="40149"/>
    <lineage>
        <taxon>Eukaryota</taxon>
        <taxon>Viridiplantae</taxon>
        <taxon>Streptophyta</taxon>
        <taxon>Embryophyta</taxon>
        <taxon>Tracheophyta</taxon>
        <taxon>Spermatophyta</taxon>
        <taxon>Magnoliopsida</taxon>
        <taxon>Liliopsida</taxon>
        <taxon>Poales</taxon>
        <taxon>Poaceae</taxon>
        <taxon>BOP clade</taxon>
        <taxon>Oryzoideae</taxon>
        <taxon>Oryzeae</taxon>
        <taxon>Oryzinae</taxon>
        <taxon>Oryza</taxon>
    </lineage>
</organism>
<feature type="region of interest" description="Disordered" evidence="1">
    <location>
        <begin position="23"/>
        <end position="43"/>
    </location>
</feature>
<reference evidence="2" key="2">
    <citation type="submission" date="2018-05" db="EMBL/GenBank/DDBJ databases">
        <title>OmerRS3 (Oryza meridionalis Reference Sequence Version 3).</title>
        <authorList>
            <person name="Zhang J."/>
            <person name="Kudrna D."/>
            <person name="Lee S."/>
            <person name="Talag J."/>
            <person name="Welchert J."/>
            <person name="Wing R.A."/>
        </authorList>
    </citation>
    <scope>NUCLEOTIDE SEQUENCE [LARGE SCALE GENOMIC DNA]</scope>
    <source>
        <strain evidence="2">cv. OR44</strain>
    </source>
</reference>
<dbReference type="HOGENOM" id="CLU_1104220_0_0_1"/>
<dbReference type="EnsemblPlants" id="OMERI08G08290.1">
    <property type="protein sequence ID" value="OMERI08G08290.1"/>
    <property type="gene ID" value="OMERI08G08290"/>
</dbReference>
<evidence type="ECO:0000256" key="1">
    <source>
        <dbReference type="SAM" id="MobiDB-lite"/>
    </source>
</evidence>
<sequence length="252" mass="29137">MAGIHKIIGDNRAQHRYLRRDMRSDQHDHYEEVRNHKKEDRDMKESPIPLFTLKFEAPPPSEQDIKAKVNGAEINQVYICSDLELLIHVDKTCKLERNVIANQIVSSLPCFDWKKQVVVNGLRKEHHMEKLRTVFREEGEDDVTMATMDATNAHIMDEQEDIEIKYSTSNGCRIYIRPQFSAREYLIEKALRALFPTDPASSPNSISCGRNHRNKVMYLRCGGVVLSLAMHHTNCRRCPNRVVLRGDLGEKL</sequence>
<evidence type="ECO:0000313" key="3">
    <source>
        <dbReference type="Proteomes" id="UP000008021"/>
    </source>
</evidence>
<keyword evidence="3" id="KW-1185">Reference proteome</keyword>
<dbReference type="AlphaFoldDB" id="A0A0E0EJY9"/>
<protein>
    <submittedName>
        <fullName evidence="2">Uncharacterized protein</fullName>
    </submittedName>
</protein>
<dbReference type="Proteomes" id="UP000008021">
    <property type="component" value="Chromosome 8"/>
</dbReference>
<name>A0A0E0EJY9_9ORYZ</name>
<accession>A0A0E0EJY9</accession>
<dbReference type="Gramene" id="OMERI08G08290.1">
    <property type="protein sequence ID" value="OMERI08G08290.1"/>
    <property type="gene ID" value="OMERI08G08290"/>
</dbReference>